<protein>
    <submittedName>
        <fullName evidence="2">Putative secreted protein</fullName>
    </submittedName>
</protein>
<evidence type="ECO:0000256" key="1">
    <source>
        <dbReference type="SAM" id="SignalP"/>
    </source>
</evidence>
<dbReference type="AlphaFoldDB" id="A0A4D5RC43"/>
<sequence>MALYIIAGASFLVSCGCLSYCARTRSCRARRRRLFVRASGIYEWMEAVVASAGRQLDTHTPCRSDTSRCVGNACSVFAGGRDRCALSLSLIVTRRDPLLPRNTKPVSEECFVCDLPCGGENLSACECVTYCASVFHTRNICTPGLRLITSEYGVRSW</sequence>
<keyword evidence="1" id="KW-0732">Signal</keyword>
<feature type="signal peptide" evidence="1">
    <location>
        <begin position="1"/>
        <end position="17"/>
    </location>
</feature>
<evidence type="ECO:0000313" key="2">
    <source>
        <dbReference type="EMBL" id="MOY34665.1"/>
    </source>
</evidence>
<dbReference type="EMBL" id="GHJT01000694">
    <property type="protein sequence ID" value="MOY34665.1"/>
    <property type="molecule type" value="Transcribed_RNA"/>
</dbReference>
<name>A0A4D5RC43_IXOSC</name>
<reference evidence="2" key="1">
    <citation type="submission" date="2019-04" db="EMBL/GenBank/DDBJ databases">
        <title>An insight into the mialome of Ixodes scapularis.</title>
        <authorList>
            <person name="Ribeiro J.M."/>
            <person name="Mather T.N."/>
            <person name="Karim S."/>
        </authorList>
    </citation>
    <scope>NUCLEOTIDE SEQUENCE</scope>
</reference>
<accession>A0A4D5RC43</accession>
<organism evidence="2">
    <name type="scientific">Ixodes scapularis</name>
    <name type="common">Black-legged tick</name>
    <name type="synonym">Deer tick</name>
    <dbReference type="NCBI Taxonomy" id="6945"/>
    <lineage>
        <taxon>Eukaryota</taxon>
        <taxon>Metazoa</taxon>
        <taxon>Ecdysozoa</taxon>
        <taxon>Arthropoda</taxon>
        <taxon>Chelicerata</taxon>
        <taxon>Arachnida</taxon>
        <taxon>Acari</taxon>
        <taxon>Parasitiformes</taxon>
        <taxon>Ixodida</taxon>
        <taxon>Ixodoidea</taxon>
        <taxon>Ixodidae</taxon>
        <taxon>Ixodinae</taxon>
        <taxon>Ixodes</taxon>
    </lineage>
</organism>
<feature type="chain" id="PRO_5020041466" evidence="1">
    <location>
        <begin position="18"/>
        <end position="157"/>
    </location>
</feature>
<proteinExistence type="predicted"/>